<comment type="caution">
    <text evidence="2">The sequence shown here is derived from an EMBL/GenBank/DDBJ whole genome shotgun (WGS) entry which is preliminary data.</text>
</comment>
<evidence type="ECO:0000313" key="2">
    <source>
        <dbReference type="EMBL" id="CAF9910461.1"/>
    </source>
</evidence>
<reference evidence="2" key="1">
    <citation type="submission" date="2021-03" db="EMBL/GenBank/DDBJ databases">
        <authorList>
            <person name="Tagirdzhanova G."/>
        </authorList>
    </citation>
    <scope>NUCLEOTIDE SEQUENCE</scope>
</reference>
<keyword evidence="3" id="KW-1185">Reference proteome</keyword>
<dbReference type="Proteomes" id="UP000664534">
    <property type="component" value="Unassembled WGS sequence"/>
</dbReference>
<sequence>MVVFHETPVELGKLLVSKRNGLAQVPEFLSSIGSSLDLERNCPSKAPATERPQEAQAELREEYEHPRAHMVQA</sequence>
<accession>A0A8H3EX66</accession>
<dbReference type="AlphaFoldDB" id="A0A8H3EX66"/>
<feature type="region of interest" description="Disordered" evidence="1">
    <location>
        <begin position="39"/>
        <end position="73"/>
    </location>
</feature>
<gene>
    <name evidence="2" type="ORF">IMSHALPRED_009204</name>
</gene>
<feature type="compositionally biased region" description="Basic and acidic residues" evidence="1">
    <location>
        <begin position="51"/>
        <end position="67"/>
    </location>
</feature>
<dbReference type="EMBL" id="CAJPDT010000007">
    <property type="protein sequence ID" value="CAF9910461.1"/>
    <property type="molecule type" value="Genomic_DNA"/>
</dbReference>
<proteinExistence type="predicted"/>
<organism evidence="2 3">
    <name type="scientific">Imshaugia aleurites</name>
    <dbReference type="NCBI Taxonomy" id="172621"/>
    <lineage>
        <taxon>Eukaryota</taxon>
        <taxon>Fungi</taxon>
        <taxon>Dikarya</taxon>
        <taxon>Ascomycota</taxon>
        <taxon>Pezizomycotina</taxon>
        <taxon>Lecanoromycetes</taxon>
        <taxon>OSLEUM clade</taxon>
        <taxon>Lecanoromycetidae</taxon>
        <taxon>Lecanorales</taxon>
        <taxon>Lecanorineae</taxon>
        <taxon>Parmeliaceae</taxon>
        <taxon>Imshaugia</taxon>
    </lineage>
</organism>
<name>A0A8H3EX66_9LECA</name>
<evidence type="ECO:0000256" key="1">
    <source>
        <dbReference type="SAM" id="MobiDB-lite"/>
    </source>
</evidence>
<evidence type="ECO:0000313" key="3">
    <source>
        <dbReference type="Proteomes" id="UP000664534"/>
    </source>
</evidence>
<protein>
    <submittedName>
        <fullName evidence="2">Uncharacterized protein</fullName>
    </submittedName>
</protein>